<sequence length="71" mass="8731">MNTTQKWEFFKKTVCEHTAKYIPMGNKFKRLKIKPMWLTAKVKKAIDKQKRAFIKYIKIKERYHRLNITKN</sequence>
<comment type="caution">
    <text evidence="1">The sequence shown here is derived from an EMBL/GenBank/DDBJ whole genome shotgun (WGS) entry which is preliminary data.</text>
</comment>
<proteinExistence type="predicted"/>
<protein>
    <submittedName>
        <fullName evidence="1">Uncharacterized protein</fullName>
    </submittedName>
</protein>
<evidence type="ECO:0000313" key="1">
    <source>
        <dbReference type="EMBL" id="CAI9583222.1"/>
    </source>
</evidence>
<accession>A0ABN9EIF6</accession>
<name>A0ABN9EIF6_9NEOB</name>
<reference evidence="1" key="1">
    <citation type="submission" date="2023-05" db="EMBL/GenBank/DDBJ databases">
        <authorList>
            <person name="Stuckert A."/>
        </authorList>
    </citation>
    <scope>NUCLEOTIDE SEQUENCE</scope>
</reference>
<evidence type="ECO:0000313" key="2">
    <source>
        <dbReference type="Proteomes" id="UP001162483"/>
    </source>
</evidence>
<organism evidence="1 2">
    <name type="scientific">Staurois parvus</name>
    <dbReference type="NCBI Taxonomy" id="386267"/>
    <lineage>
        <taxon>Eukaryota</taxon>
        <taxon>Metazoa</taxon>
        <taxon>Chordata</taxon>
        <taxon>Craniata</taxon>
        <taxon>Vertebrata</taxon>
        <taxon>Euteleostomi</taxon>
        <taxon>Amphibia</taxon>
        <taxon>Batrachia</taxon>
        <taxon>Anura</taxon>
        <taxon>Neobatrachia</taxon>
        <taxon>Ranoidea</taxon>
        <taxon>Ranidae</taxon>
        <taxon>Staurois</taxon>
    </lineage>
</organism>
<feature type="non-terminal residue" evidence="1">
    <location>
        <position position="71"/>
    </location>
</feature>
<dbReference type="Proteomes" id="UP001162483">
    <property type="component" value="Unassembled WGS sequence"/>
</dbReference>
<dbReference type="EMBL" id="CATNWA010015420">
    <property type="protein sequence ID" value="CAI9583222.1"/>
    <property type="molecule type" value="Genomic_DNA"/>
</dbReference>
<keyword evidence="2" id="KW-1185">Reference proteome</keyword>
<gene>
    <name evidence="1" type="ORF">SPARVUS_LOCUS9770932</name>
</gene>